<gene>
    <name evidence="1" type="ORF">METZ01_LOCUS492555</name>
</gene>
<dbReference type="Gene3D" id="1.20.58.320">
    <property type="entry name" value="TPR-like"/>
    <property type="match status" value="1"/>
</dbReference>
<dbReference type="AlphaFoldDB" id="A0A383D5N8"/>
<dbReference type="SUPFAM" id="SSF54637">
    <property type="entry name" value="Thioesterase/thiol ester dehydrase-isomerase"/>
    <property type="match status" value="1"/>
</dbReference>
<organism evidence="1">
    <name type="scientific">marine metagenome</name>
    <dbReference type="NCBI Taxonomy" id="408172"/>
    <lineage>
        <taxon>unclassified sequences</taxon>
        <taxon>metagenomes</taxon>
        <taxon>ecological metagenomes</taxon>
    </lineage>
</organism>
<reference evidence="1" key="1">
    <citation type="submission" date="2018-05" db="EMBL/GenBank/DDBJ databases">
        <authorList>
            <person name="Lanie J.A."/>
            <person name="Ng W.-L."/>
            <person name="Kazmierczak K.M."/>
            <person name="Andrzejewski T.M."/>
            <person name="Davidsen T.M."/>
            <person name="Wayne K.J."/>
            <person name="Tettelin H."/>
            <person name="Glass J.I."/>
            <person name="Rusch D."/>
            <person name="Podicherti R."/>
            <person name="Tsui H.-C.T."/>
            <person name="Winkler M.E."/>
        </authorList>
    </citation>
    <scope>NUCLEOTIDE SEQUENCE</scope>
</reference>
<protein>
    <submittedName>
        <fullName evidence="1">Uncharacterized protein</fullName>
    </submittedName>
</protein>
<name>A0A383D5N8_9ZZZZ</name>
<evidence type="ECO:0000313" key="1">
    <source>
        <dbReference type="EMBL" id="SVE39701.1"/>
    </source>
</evidence>
<dbReference type="InterPro" id="IPR011990">
    <property type="entry name" value="TPR-like_helical_dom_sf"/>
</dbReference>
<sequence length="237" mass="26705">DPIPTSDFSGQKPQRDMPLTVRRRINWSDSDTAEIAYTGSFIPIAIDALEVWYEAVLGTTFYDLKRNNMGSPAVSLHFDFHSPIVVGERLDIAIFVEKLGRTSITHRFEMTKVGGALVCSASFTAALVTDVHTTEIKAMPFPDEWRNRIEGYARECVLREMGVKCKREVIDFWFGPPGSKERGRQRDIWFAKQSANSSDFDAEIREKFSPTVEVAMAGELDHWTHSIDGSLALCLLL</sequence>
<dbReference type="InterPro" id="IPR010323">
    <property type="entry name" value="DUF924"/>
</dbReference>
<dbReference type="EMBL" id="UINC01214460">
    <property type="protein sequence ID" value="SVE39701.1"/>
    <property type="molecule type" value="Genomic_DNA"/>
</dbReference>
<feature type="non-terminal residue" evidence="1">
    <location>
        <position position="1"/>
    </location>
</feature>
<dbReference type="Pfam" id="PF13279">
    <property type="entry name" value="4HBT_2"/>
    <property type="match status" value="1"/>
</dbReference>
<dbReference type="CDD" id="cd00586">
    <property type="entry name" value="4HBT"/>
    <property type="match status" value="1"/>
</dbReference>
<feature type="non-terminal residue" evidence="1">
    <location>
        <position position="237"/>
    </location>
</feature>
<dbReference type="InterPro" id="IPR029069">
    <property type="entry name" value="HotDog_dom_sf"/>
</dbReference>
<accession>A0A383D5N8</accession>
<dbReference type="Gene3D" id="3.10.129.10">
    <property type="entry name" value="Hotdog Thioesterase"/>
    <property type="match status" value="1"/>
</dbReference>
<proteinExistence type="predicted"/>
<dbReference type="SUPFAM" id="SSF48452">
    <property type="entry name" value="TPR-like"/>
    <property type="match status" value="1"/>
</dbReference>
<dbReference type="Pfam" id="PF06041">
    <property type="entry name" value="DUF924"/>
    <property type="match status" value="1"/>
</dbReference>